<name>Q22GY6_TETTS</name>
<dbReference type="PROSITE" id="PS50969">
    <property type="entry name" value="FCP1"/>
    <property type="match status" value="1"/>
</dbReference>
<dbReference type="RefSeq" id="XP_001032201.3">
    <property type="nucleotide sequence ID" value="XM_001032201.3"/>
</dbReference>
<accession>Q22GY6</accession>
<dbReference type="KEGG" id="tet:TTHERM_00655660"/>
<dbReference type="FunFam" id="3.40.50.1000:FF:000121">
    <property type="entry name" value="Uncharacterized protein"/>
    <property type="match status" value="1"/>
</dbReference>
<proteinExistence type="predicted"/>
<dbReference type="Proteomes" id="UP000009168">
    <property type="component" value="Unassembled WGS sequence"/>
</dbReference>
<organism evidence="3 4">
    <name type="scientific">Tetrahymena thermophila (strain SB210)</name>
    <dbReference type="NCBI Taxonomy" id="312017"/>
    <lineage>
        <taxon>Eukaryota</taxon>
        <taxon>Sar</taxon>
        <taxon>Alveolata</taxon>
        <taxon>Ciliophora</taxon>
        <taxon>Intramacronucleata</taxon>
        <taxon>Oligohymenophorea</taxon>
        <taxon>Hymenostomatida</taxon>
        <taxon>Tetrahymenina</taxon>
        <taxon>Tetrahymenidae</taxon>
        <taxon>Tetrahymena</taxon>
    </lineage>
</organism>
<evidence type="ECO:0000259" key="2">
    <source>
        <dbReference type="PROSITE" id="PS50969"/>
    </source>
</evidence>
<protein>
    <submittedName>
        <fullName evidence="3">NLI interacting factor-like phosphatase</fullName>
    </submittedName>
</protein>
<gene>
    <name evidence="3" type="ORF">TTHERM_00655660</name>
</gene>
<dbReference type="Gene3D" id="3.40.50.1000">
    <property type="entry name" value="HAD superfamily/HAD-like"/>
    <property type="match status" value="1"/>
</dbReference>
<evidence type="ECO:0000313" key="3">
    <source>
        <dbReference type="EMBL" id="EAR84538.3"/>
    </source>
</evidence>
<dbReference type="CDD" id="cd07521">
    <property type="entry name" value="HAD_FCP1-like"/>
    <property type="match status" value="1"/>
</dbReference>
<feature type="compositionally biased region" description="Polar residues" evidence="1">
    <location>
        <begin position="47"/>
        <end position="62"/>
    </location>
</feature>
<dbReference type="OrthoDB" id="277011at2759"/>
<dbReference type="Pfam" id="PF03031">
    <property type="entry name" value="NIF"/>
    <property type="match status" value="1"/>
</dbReference>
<feature type="domain" description="FCP1 homology" evidence="2">
    <location>
        <begin position="208"/>
        <end position="371"/>
    </location>
</feature>
<dbReference type="PANTHER" id="PTHR12210">
    <property type="entry name" value="DULLARD PROTEIN PHOSPHATASE"/>
    <property type="match status" value="1"/>
</dbReference>
<dbReference type="NCBIfam" id="TIGR02251">
    <property type="entry name" value="HIF-SF_euk"/>
    <property type="match status" value="1"/>
</dbReference>
<dbReference type="InterPro" id="IPR011948">
    <property type="entry name" value="Dullard_phosphatase"/>
</dbReference>
<sequence>MDKVYHFKGKTTQGHLKHMTDNQAGFYSEEEAEDTPPSMKPTETKKSSFQSNFALTNSANLSDDQRTKQRGANEQENNDFEEFSIRSPSQTVGYTKPTHQHSNSYSSNLKVGPNSLTADIKSRFLTNHSVSTVDSDAEARRIAKKNEIIDALQSHPFRHLIFSNSVTEATFKKHLTLTYRGLVYARKCLKGPSDKFIKSKQVAVPDPKYPKGKTLLLDLDETLIHSCSLKENPDHIIKAKADNDDKVGYQIGLRVRPYCLEFLQKLAQYWDIYIFTASSPTYASAIVKFLDPEGKYINGILNRSNCMETKNGFFIKDLRIVKGKDLKKTVLVDNLAHSFGFQIENGIPILEWHQDKNDQELKHLIGYLIDASQAEDVRVFNRERLRLIELSDSRVEDI</sequence>
<evidence type="ECO:0000313" key="4">
    <source>
        <dbReference type="Proteomes" id="UP000009168"/>
    </source>
</evidence>
<dbReference type="InParanoid" id="Q22GY6"/>
<dbReference type="GeneID" id="7823646"/>
<evidence type="ECO:0000256" key="1">
    <source>
        <dbReference type="SAM" id="MobiDB-lite"/>
    </source>
</evidence>
<dbReference type="InterPro" id="IPR050365">
    <property type="entry name" value="TIM50"/>
</dbReference>
<dbReference type="EMBL" id="GG662502">
    <property type="protein sequence ID" value="EAR84538.3"/>
    <property type="molecule type" value="Genomic_DNA"/>
</dbReference>
<dbReference type="GO" id="GO:0016791">
    <property type="term" value="F:phosphatase activity"/>
    <property type="evidence" value="ECO:0007669"/>
    <property type="project" value="InterPro"/>
</dbReference>
<dbReference type="InterPro" id="IPR036412">
    <property type="entry name" value="HAD-like_sf"/>
</dbReference>
<feature type="compositionally biased region" description="Basic and acidic residues" evidence="1">
    <location>
        <begin position="63"/>
        <end position="73"/>
    </location>
</feature>
<dbReference type="HOGENOM" id="CLU_020262_3_0_1"/>
<dbReference type="InterPro" id="IPR023214">
    <property type="entry name" value="HAD_sf"/>
</dbReference>
<dbReference type="STRING" id="312017.Q22GY6"/>
<dbReference type="InterPro" id="IPR004274">
    <property type="entry name" value="FCP1_dom"/>
</dbReference>
<dbReference type="SUPFAM" id="SSF56784">
    <property type="entry name" value="HAD-like"/>
    <property type="match status" value="1"/>
</dbReference>
<reference evidence="4" key="1">
    <citation type="journal article" date="2006" name="PLoS Biol.">
        <title>Macronuclear genome sequence of the ciliate Tetrahymena thermophila, a model eukaryote.</title>
        <authorList>
            <person name="Eisen J.A."/>
            <person name="Coyne R.S."/>
            <person name="Wu M."/>
            <person name="Wu D."/>
            <person name="Thiagarajan M."/>
            <person name="Wortman J.R."/>
            <person name="Badger J.H."/>
            <person name="Ren Q."/>
            <person name="Amedeo P."/>
            <person name="Jones K.M."/>
            <person name="Tallon L.J."/>
            <person name="Delcher A.L."/>
            <person name="Salzberg S.L."/>
            <person name="Silva J.C."/>
            <person name="Haas B.J."/>
            <person name="Majoros W.H."/>
            <person name="Farzad M."/>
            <person name="Carlton J.M."/>
            <person name="Smith R.K. Jr."/>
            <person name="Garg J."/>
            <person name="Pearlman R.E."/>
            <person name="Karrer K.M."/>
            <person name="Sun L."/>
            <person name="Manning G."/>
            <person name="Elde N.C."/>
            <person name="Turkewitz A.P."/>
            <person name="Asai D.J."/>
            <person name="Wilkes D.E."/>
            <person name="Wang Y."/>
            <person name="Cai H."/>
            <person name="Collins K."/>
            <person name="Stewart B.A."/>
            <person name="Lee S.R."/>
            <person name="Wilamowska K."/>
            <person name="Weinberg Z."/>
            <person name="Ruzzo W.L."/>
            <person name="Wloga D."/>
            <person name="Gaertig J."/>
            <person name="Frankel J."/>
            <person name="Tsao C.-C."/>
            <person name="Gorovsky M.A."/>
            <person name="Keeling P.J."/>
            <person name="Waller R.F."/>
            <person name="Patron N.J."/>
            <person name="Cherry J.M."/>
            <person name="Stover N.A."/>
            <person name="Krieger C.J."/>
            <person name="del Toro C."/>
            <person name="Ryder H.F."/>
            <person name="Williamson S.C."/>
            <person name="Barbeau R.A."/>
            <person name="Hamilton E.P."/>
            <person name="Orias E."/>
        </authorList>
    </citation>
    <scope>NUCLEOTIDE SEQUENCE [LARGE SCALE GENOMIC DNA]</scope>
    <source>
        <strain evidence="4">SB210</strain>
    </source>
</reference>
<dbReference type="AlphaFoldDB" id="Q22GY6"/>
<dbReference type="SMART" id="SM00577">
    <property type="entry name" value="CPDc"/>
    <property type="match status" value="1"/>
</dbReference>
<feature type="compositionally biased region" description="Polar residues" evidence="1">
    <location>
        <begin position="100"/>
        <end position="110"/>
    </location>
</feature>
<keyword evidence="4" id="KW-1185">Reference proteome</keyword>
<feature type="region of interest" description="Disordered" evidence="1">
    <location>
        <begin position="1"/>
        <end position="110"/>
    </location>
</feature>